<evidence type="ECO:0000256" key="3">
    <source>
        <dbReference type="ARBA" id="ARBA00022692"/>
    </source>
</evidence>
<feature type="transmembrane region" description="Helical" evidence="6">
    <location>
        <begin position="284"/>
        <end position="303"/>
    </location>
</feature>
<protein>
    <submittedName>
        <fullName evidence="7">Na/Pi cotransporter family protein</fullName>
    </submittedName>
</protein>
<dbReference type="RefSeq" id="WP_243479854.1">
    <property type="nucleotide sequence ID" value="NZ_CP063982.1"/>
</dbReference>
<dbReference type="PANTHER" id="PTHR10010">
    <property type="entry name" value="SOLUTE CARRIER FAMILY 34 SODIUM PHOSPHATE , MEMBER 2-RELATED"/>
    <property type="match status" value="1"/>
</dbReference>
<evidence type="ECO:0000256" key="4">
    <source>
        <dbReference type="ARBA" id="ARBA00022989"/>
    </source>
</evidence>
<keyword evidence="5 6" id="KW-0472">Membrane</keyword>
<evidence type="ECO:0000256" key="1">
    <source>
        <dbReference type="ARBA" id="ARBA00004651"/>
    </source>
</evidence>
<evidence type="ECO:0000313" key="8">
    <source>
        <dbReference type="Proteomes" id="UP000831607"/>
    </source>
</evidence>
<keyword evidence="2" id="KW-1003">Cell membrane</keyword>
<feature type="transmembrane region" description="Helical" evidence="6">
    <location>
        <begin position="173"/>
        <end position="199"/>
    </location>
</feature>
<feature type="transmembrane region" description="Helical" evidence="6">
    <location>
        <begin position="246"/>
        <end position="264"/>
    </location>
</feature>
<sequence length="541" mass="57399">MTLQWTSLFGGLGLFLLGMHMLSDGLRLAAGSALEQVLARATDTRGRALTSGAVTTALVQSSSAVTVATIGFVNASLLSLAGAMWVLFGANLGTTATGWIVALAGVKLDIAATALPLIAIGALLKLGGQHKVSAWGGTVAGFGLLFYGITVMQDGFTGLSTQFQVPSGTGVGAMALQLLVGLLMTVVMQSSSASIAIALTAAQGGMIDITGAAAVVIGANVGTTVTAVLASLGATSNAKRVASAHVIFNVITASVAFVLLPWLSPVLVSVRDWISDTDSTALTLAFFNTLVKATGIVLMWPIADRLARFLKGRFGMADQDPATPVFLDQTTLPVPGLAARALASELERMLIMARDYLLMSAQKPDKQAQQQMLNDLRHLLKASETFVDHMSRQAMDAQTGEKLAELLRVRRYLENVTDHVAEVFTLPQDLFERPYSAVSDAAYIQTFEHLLETVVAAKTPVMSKTQALELEQPPLEQGVLSDAFEAQYQDLKLGVLHAGANGQWPLEAMEQALQRISAQRRALQQLLKAQRWLARAQISDS</sequence>
<comment type="subcellular location">
    <subcellularLocation>
        <location evidence="1">Cell membrane</location>
        <topology evidence="1">Multi-pass membrane protein</topology>
    </subcellularLocation>
</comment>
<reference evidence="7 8" key="1">
    <citation type="submission" date="2020-11" db="EMBL/GenBank/DDBJ databases">
        <title>Algicoccus daihaiensis sp.nov., isolated from Daihai Lake in Inner Mongolia.</title>
        <authorList>
            <person name="Kai J."/>
        </authorList>
    </citation>
    <scope>NUCLEOTIDE SEQUENCE [LARGE SCALE GENOMIC DNA]</scope>
    <source>
        <strain evidence="8">f23</strain>
    </source>
</reference>
<evidence type="ECO:0000313" key="7">
    <source>
        <dbReference type="EMBL" id="UOD51389.1"/>
    </source>
</evidence>
<feature type="transmembrane region" description="Helical" evidence="6">
    <location>
        <begin position="100"/>
        <end position="126"/>
    </location>
</feature>
<evidence type="ECO:0000256" key="5">
    <source>
        <dbReference type="ARBA" id="ARBA00023136"/>
    </source>
</evidence>
<feature type="transmembrane region" description="Helical" evidence="6">
    <location>
        <begin position="132"/>
        <end position="152"/>
    </location>
</feature>
<feature type="transmembrane region" description="Helical" evidence="6">
    <location>
        <begin position="64"/>
        <end position="88"/>
    </location>
</feature>
<keyword evidence="3 6" id="KW-0812">Transmembrane</keyword>
<dbReference type="Proteomes" id="UP000831607">
    <property type="component" value="Chromosome"/>
</dbReference>
<gene>
    <name evidence="7" type="ORF">DHf2319_06050</name>
</gene>
<dbReference type="InterPro" id="IPR003841">
    <property type="entry name" value="Na/Pi_transpt"/>
</dbReference>
<keyword evidence="4 6" id="KW-1133">Transmembrane helix</keyword>
<evidence type="ECO:0000256" key="2">
    <source>
        <dbReference type="ARBA" id="ARBA00022475"/>
    </source>
</evidence>
<dbReference type="PANTHER" id="PTHR10010:SF46">
    <property type="entry name" value="SODIUM-DEPENDENT PHOSPHATE TRANSPORT PROTEIN 2B"/>
    <property type="match status" value="1"/>
</dbReference>
<accession>A0ABY4AM49</accession>
<dbReference type="EMBL" id="CP063982">
    <property type="protein sequence ID" value="UOD51389.1"/>
    <property type="molecule type" value="Genomic_DNA"/>
</dbReference>
<organism evidence="7 8">
    <name type="scientific">Orrella daihaiensis</name>
    <dbReference type="NCBI Taxonomy" id="2782176"/>
    <lineage>
        <taxon>Bacteria</taxon>
        <taxon>Pseudomonadati</taxon>
        <taxon>Pseudomonadota</taxon>
        <taxon>Betaproteobacteria</taxon>
        <taxon>Burkholderiales</taxon>
        <taxon>Alcaligenaceae</taxon>
        <taxon>Orrella</taxon>
    </lineage>
</organism>
<evidence type="ECO:0000256" key="6">
    <source>
        <dbReference type="SAM" id="Phobius"/>
    </source>
</evidence>
<keyword evidence="8" id="KW-1185">Reference proteome</keyword>
<name>A0ABY4AM49_9BURK</name>
<proteinExistence type="predicted"/>
<dbReference type="NCBIfam" id="NF037997">
    <property type="entry name" value="Na_Pi_symport"/>
    <property type="match status" value="1"/>
</dbReference>
<feature type="transmembrane region" description="Helical" evidence="6">
    <location>
        <begin position="211"/>
        <end position="234"/>
    </location>
</feature>
<dbReference type="Pfam" id="PF02690">
    <property type="entry name" value="Na_Pi_cotrans"/>
    <property type="match status" value="2"/>
</dbReference>